<dbReference type="PANTHER" id="PTHR45943">
    <property type="entry name" value="E3 UBIQUITIN-PROTEIN LIGASE MYCBP2"/>
    <property type="match status" value="1"/>
</dbReference>
<proteinExistence type="predicted"/>
<dbReference type="AlphaFoldDB" id="A0A8S4RY06"/>
<dbReference type="Pfam" id="PF13540">
    <property type="entry name" value="RCC1_2"/>
    <property type="match status" value="3"/>
</dbReference>
<dbReference type="PROSITE" id="PS50012">
    <property type="entry name" value="RCC1_3"/>
    <property type="match status" value="2"/>
</dbReference>
<dbReference type="Gene3D" id="2.130.10.30">
    <property type="entry name" value="Regulator of chromosome condensation 1/beta-lactamase-inhibitor protein II"/>
    <property type="match status" value="2"/>
</dbReference>
<comment type="caution">
    <text evidence="5">The sequence shown here is derived from an EMBL/GenBank/DDBJ whole genome shotgun (WGS) entry which is preliminary data.</text>
</comment>
<keyword evidence="6" id="KW-1185">Reference proteome</keyword>
<feature type="domain" description="PHR" evidence="4">
    <location>
        <begin position="528"/>
        <end position="677"/>
    </location>
</feature>
<accession>A0A8S4RY06</accession>
<feature type="region of interest" description="Disordered" evidence="3">
    <location>
        <begin position="122"/>
        <end position="141"/>
    </location>
</feature>
<dbReference type="GO" id="GO:0061630">
    <property type="term" value="F:ubiquitin protein ligase activity"/>
    <property type="evidence" value="ECO:0007669"/>
    <property type="project" value="TreeGrafter"/>
</dbReference>
<protein>
    <submittedName>
        <fullName evidence="5">Jg7138 protein</fullName>
    </submittedName>
</protein>
<dbReference type="PANTHER" id="PTHR45943:SF1">
    <property type="entry name" value="E3 UBIQUITIN-PROTEIN LIGASE MYCBP2"/>
    <property type="match status" value="1"/>
</dbReference>
<evidence type="ECO:0000256" key="2">
    <source>
        <dbReference type="PROSITE-ProRule" id="PRU00235"/>
    </source>
</evidence>
<evidence type="ECO:0000256" key="3">
    <source>
        <dbReference type="SAM" id="MobiDB-lite"/>
    </source>
</evidence>
<name>A0A8S4RY06_9NEOP</name>
<dbReference type="PRINTS" id="PR00633">
    <property type="entry name" value="RCCNDNSATION"/>
</dbReference>
<evidence type="ECO:0000256" key="1">
    <source>
        <dbReference type="ARBA" id="ARBA00022786"/>
    </source>
</evidence>
<reference evidence="5" key="1">
    <citation type="submission" date="2022-03" db="EMBL/GenBank/DDBJ databases">
        <authorList>
            <person name="Lindestad O."/>
        </authorList>
    </citation>
    <scope>NUCLEOTIDE SEQUENCE</scope>
</reference>
<feature type="non-terminal residue" evidence="5">
    <location>
        <position position="1"/>
    </location>
</feature>
<dbReference type="GO" id="GO:0007411">
    <property type="term" value="P:axon guidance"/>
    <property type="evidence" value="ECO:0007669"/>
    <property type="project" value="TreeGrafter"/>
</dbReference>
<dbReference type="GO" id="GO:0005634">
    <property type="term" value="C:nucleus"/>
    <property type="evidence" value="ECO:0007669"/>
    <property type="project" value="TreeGrafter"/>
</dbReference>
<organism evidence="5 6">
    <name type="scientific">Pararge aegeria aegeria</name>
    <dbReference type="NCBI Taxonomy" id="348720"/>
    <lineage>
        <taxon>Eukaryota</taxon>
        <taxon>Metazoa</taxon>
        <taxon>Ecdysozoa</taxon>
        <taxon>Arthropoda</taxon>
        <taxon>Hexapoda</taxon>
        <taxon>Insecta</taxon>
        <taxon>Pterygota</taxon>
        <taxon>Neoptera</taxon>
        <taxon>Endopterygota</taxon>
        <taxon>Lepidoptera</taxon>
        <taxon>Glossata</taxon>
        <taxon>Ditrysia</taxon>
        <taxon>Papilionoidea</taxon>
        <taxon>Nymphalidae</taxon>
        <taxon>Satyrinae</taxon>
        <taxon>Satyrini</taxon>
        <taxon>Parargina</taxon>
        <taxon>Pararge</taxon>
    </lineage>
</organism>
<dbReference type="InterPro" id="IPR012983">
    <property type="entry name" value="PHR"/>
</dbReference>
<dbReference type="Proteomes" id="UP000838756">
    <property type="component" value="Unassembled WGS sequence"/>
</dbReference>
<evidence type="ECO:0000259" key="4">
    <source>
        <dbReference type="Pfam" id="PF08005"/>
    </source>
</evidence>
<dbReference type="GO" id="GO:0005886">
    <property type="term" value="C:plasma membrane"/>
    <property type="evidence" value="ECO:0007669"/>
    <property type="project" value="TreeGrafter"/>
</dbReference>
<keyword evidence="1" id="KW-0833">Ubl conjugation pathway</keyword>
<evidence type="ECO:0000313" key="6">
    <source>
        <dbReference type="Proteomes" id="UP000838756"/>
    </source>
</evidence>
<feature type="repeat" description="RCC1" evidence="2">
    <location>
        <begin position="204"/>
        <end position="252"/>
    </location>
</feature>
<dbReference type="GO" id="GO:0008582">
    <property type="term" value="P:regulation of synaptic assembly at neuromuscular junction"/>
    <property type="evidence" value="ECO:0007669"/>
    <property type="project" value="TreeGrafter"/>
</dbReference>
<sequence length="880" mass="96937">VALGKAHAVALTNEGEVFSFGINNKGQCGREFGYTKEKPYRSSSAGSGGKEEARLCAGPHSWTMDFCRVCVLCCECTGFAGACLCATLPNRLPGEKCGCGEGDSGCTVCGICRKCAEASTSGAPMSLPEEPGCSNEDPAQGEASHMEAAPGIAIAGSSGNGPDLERETLKVNSLSPARVVVPGGHRIVSVACGLQHSVLLSEHGEVFTFGSNQWGALGAGDIATHHRVVRVRVPRASAVAAGSNHTAILTRDGELYTFGSYQKGALGRARQEEPRSDRSPLWYATPSRVPRIGSRYGCRAVWVNASGDQTFVQVSQAIINTDTLLSATITANTNTIIILPNQPEHTFKCVTINKNDGSCNAWTGPEQVDFVNTLACLDPLYDVLWCYQPQMRVMKCFNIIAFDSHKLQRCCINDPEAFSGMEFDYPNYGCMKRLEDFRHCESFEWICNDENQERDNFALSSMSVLNQELAIPCISGCQVTRIHAALHLLGCLDSLTYAHENKLSSVDCKRDNNIIPIAPAVEDYVTVSRFENHGGGWGYSGHSVEAVRFMCDTDILLGGVGLYGGRGDYTAKIRIYDIGPDGGDQEGDGEMIFETEEIFYECAPKDRYPLMFETTVVIVAGRWYVVSAAINGPSSDCGTSGQTMVINDDVCFHFKTSKRSNNGSDVNAGQIPCLLYNILGPDHPMPIKHLDPGEPVVVLSNNISRKVTVSCFRSVIGLLHWSWKTYKEIILDTNGQIPINYQKLTIMKHQKRLVYIIKSGLRLVRAFIKQVYPQNIKKRNSPDYMSYFDPIEDVKNYIQSIIAEAMPTCAMLPRRQKRSKAHRVCYVQFALELTNSILQEAHETYNACFYAFFPTPILKWNHLCYLLRNVKVSGRNKIPE</sequence>
<dbReference type="EMBL" id="CAKXAJ010025769">
    <property type="protein sequence ID" value="CAH2243753.1"/>
    <property type="molecule type" value="Genomic_DNA"/>
</dbReference>
<dbReference type="SUPFAM" id="SSF50985">
    <property type="entry name" value="RCC1/BLIP-II"/>
    <property type="match status" value="1"/>
</dbReference>
<evidence type="ECO:0000313" key="5">
    <source>
        <dbReference type="EMBL" id="CAH2243753.1"/>
    </source>
</evidence>
<dbReference type="InterPro" id="IPR000408">
    <property type="entry name" value="Reg_chr_condens"/>
</dbReference>
<gene>
    <name evidence="5" type="primary">jg7138</name>
    <name evidence="5" type="ORF">PAEG_LOCUS19842</name>
</gene>
<dbReference type="InterPro" id="IPR009091">
    <property type="entry name" value="RCC1/BLIP-II"/>
</dbReference>
<dbReference type="OrthoDB" id="6050183at2759"/>
<feature type="repeat" description="RCC1" evidence="2">
    <location>
        <begin position="253"/>
        <end position="316"/>
    </location>
</feature>
<dbReference type="InterPro" id="IPR038648">
    <property type="entry name" value="PHR_sf"/>
</dbReference>
<dbReference type="Gene3D" id="2.60.120.820">
    <property type="entry name" value="PHR domain"/>
    <property type="match status" value="1"/>
</dbReference>
<dbReference type="Pfam" id="PF08005">
    <property type="entry name" value="PHR"/>
    <property type="match status" value="1"/>
</dbReference>
<dbReference type="PROSITE" id="PS00626">
    <property type="entry name" value="RCC1_2"/>
    <property type="match status" value="1"/>
</dbReference>